<reference evidence="11" key="1">
    <citation type="submission" date="2023-05" db="EMBL/GenBank/DDBJ databases">
        <title>Genome and transcriptome analyses reveal genes involved in the formation of fine ridges on petal epidermal cells in Hibiscus trionum.</title>
        <authorList>
            <person name="Koshimizu S."/>
            <person name="Masuda S."/>
            <person name="Ishii T."/>
            <person name="Shirasu K."/>
            <person name="Hoshino A."/>
            <person name="Arita M."/>
        </authorList>
    </citation>
    <scope>NUCLEOTIDE SEQUENCE</scope>
    <source>
        <strain evidence="11">Hamamatsu line</strain>
    </source>
</reference>
<gene>
    <name evidence="11" type="ORF">HRI_004666800</name>
</gene>
<dbReference type="Gene3D" id="3.40.850.10">
    <property type="entry name" value="Kinesin motor domain"/>
    <property type="match status" value="1"/>
</dbReference>
<evidence type="ECO:0000256" key="3">
    <source>
        <dbReference type="ARBA" id="ARBA00022741"/>
    </source>
</evidence>
<dbReference type="InterPro" id="IPR001752">
    <property type="entry name" value="Kinesin_motor_dom"/>
</dbReference>
<dbReference type="SUPFAM" id="SSF52540">
    <property type="entry name" value="P-loop containing nucleoside triphosphate hydrolases"/>
    <property type="match status" value="1"/>
</dbReference>
<dbReference type="GO" id="GO:0003777">
    <property type="term" value="F:microtubule motor activity"/>
    <property type="evidence" value="ECO:0007669"/>
    <property type="project" value="InterPro"/>
</dbReference>
<dbReference type="InterPro" id="IPR027640">
    <property type="entry name" value="Kinesin-like_fam"/>
</dbReference>
<keyword evidence="4 7" id="KW-0067">ATP-binding</keyword>
<comment type="similarity">
    <text evidence="1">Belongs to the TRAFAC class myosin-kinesin ATPase superfamily. Kinesin family. KIN-14 subfamily.</text>
</comment>
<keyword evidence="3 7" id="KW-0547">Nucleotide-binding</keyword>
<accession>A0A9W7J8L6</accession>
<evidence type="ECO:0000256" key="7">
    <source>
        <dbReference type="PROSITE-ProRule" id="PRU00283"/>
    </source>
</evidence>
<keyword evidence="5 8" id="KW-0175">Coiled coil</keyword>
<dbReference type="Gene3D" id="2.60.120.430">
    <property type="entry name" value="Galactose-binding lectin"/>
    <property type="match status" value="1"/>
</dbReference>
<evidence type="ECO:0000259" key="10">
    <source>
        <dbReference type="PROSITE" id="PS50067"/>
    </source>
</evidence>
<dbReference type="OrthoDB" id="3176171at2759"/>
<dbReference type="PANTHER" id="PTHR47972:SF35">
    <property type="entry name" value="KINESIN-LIKE PROTEIN KIN-14Q"/>
    <property type="match status" value="1"/>
</dbReference>
<name>A0A9W7J8L6_HIBTR</name>
<dbReference type="FunFam" id="3.40.850.10:FF:000057">
    <property type="entry name" value="kinesin-like protein KIN-14R"/>
    <property type="match status" value="1"/>
</dbReference>
<evidence type="ECO:0000256" key="8">
    <source>
        <dbReference type="SAM" id="Coils"/>
    </source>
</evidence>
<feature type="coiled-coil region" evidence="8">
    <location>
        <begin position="362"/>
        <end position="410"/>
    </location>
</feature>
<evidence type="ECO:0000256" key="2">
    <source>
        <dbReference type="ARBA" id="ARBA00022701"/>
    </source>
</evidence>
<keyword evidence="12" id="KW-1185">Reference proteome</keyword>
<dbReference type="Pfam" id="PF11721">
    <property type="entry name" value="Malectin"/>
    <property type="match status" value="1"/>
</dbReference>
<evidence type="ECO:0000256" key="4">
    <source>
        <dbReference type="ARBA" id="ARBA00022840"/>
    </source>
</evidence>
<feature type="compositionally biased region" description="Low complexity" evidence="9">
    <location>
        <begin position="928"/>
        <end position="946"/>
    </location>
</feature>
<dbReference type="PANTHER" id="PTHR47972">
    <property type="entry name" value="KINESIN-LIKE PROTEIN KLP-3"/>
    <property type="match status" value="1"/>
</dbReference>
<dbReference type="InterPro" id="IPR021720">
    <property type="entry name" value="Malectin_dom"/>
</dbReference>
<evidence type="ECO:0000256" key="1">
    <source>
        <dbReference type="ARBA" id="ARBA00010899"/>
    </source>
</evidence>
<sequence>MEDSNDFHYLWTDPLLLTDVSWQQNTSIYTDAAMASRLENPSMSDSDSDSSPKQNSVDVDDPEQLQSSNVISTPLREIDGRSMLGFSLRSPDLVICTGSPDIPSEAYGDSAEFLEKQRCSFELSLENGIDGSDGSKAKLKSPTVKFSTVCQTFHKEPSPESSFELLPLPETADNKHEHLPVISVNIGCLNGAVEFDGVIYSNDNCYVGGDVIIIGDGVGNSLYDTARIGDFSYNFSTLESGFYAIDMHFAEIVFTSGPPGIRVFDVFIQEAKVVSSLDIYGQVGANKPLVISNIRTFVDSGGGLLIRFEGLIGSPIVCGITIRKDSLESFKEAESEETMGMAEVGGYESPRDISDCEVEVKYQRLQTDYEHQKKELAETRSALEGLKRENQVKTKEFQEACRSLQDLQNELMRKSMHVGSLAFAIEGQVKEKSRWFSSLRDMTRKLKIMKMEHIRLLEEVSLYKNCITDIDDIGTKILSRINQQADLHENLKAKFVKGAKERKELYNKVLELKGNIRVFCRCRPLNSEEIAAGASMAIEFESAKDGELTVISNGAPKKTFKFDAVFGPQAEQADVFQDTAPFATSVLDGFNVCIFAYGQTGTGKTFTMEGTKGARGVNFRTLEELFRIINERKKFYLYEISVSALEVYNEQIRDLLVSGSQQGMMTKRLEVRQVGEGMHHVPGLVEAHVHNMNEVWEVLQTGSNARAVGSTNANEHSSRSHCLHCVMVKGENLLNGECTKSKLWLVDLAGSERVAKTDVLGERLKETQNINRSLSALGDVISALATKSPHIPFRNSKLTHLLQDSLGGDSKTLMFVQISPNENDLGETLCSLNFASRVRGIELGPAKKQMDTSELLKWKQMVEKSKQDMKIKDMQIRKMEDTIHGLDLKMKDKDLKNKNLQAKVKELESQLLIERKLARQHVDTKIAEQQQQQQQMKQQNEENNNNSSAVRPPLATRLLGTNKNSNEVKNGTLMKEQVYLTRPLTENSYRPPIPISATDGYIKHVDPFEKENNPEVSEQLRLPARTGRASMCPTIRRLPLSSAPRRNSLIPLPSTPCSAQLAPPALPLQSQPDIKEVDEFIPEQTVFNSPKETKSGSKKLSSILKQSLQKKVQLKSPMQRRGLNVGMERVRVSIGSRGRMAGRVVVVGNGRKGGTKETQQKQIQKEKERAWNIGTVGRTVI</sequence>
<evidence type="ECO:0000313" key="12">
    <source>
        <dbReference type="Proteomes" id="UP001165190"/>
    </source>
</evidence>
<dbReference type="GO" id="GO:0008017">
    <property type="term" value="F:microtubule binding"/>
    <property type="evidence" value="ECO:0007669"/>
    <property type="project" value="InterPro"/>
</dbReference>
<dbReference type="GO" id="GO:0005874">
    <property type="term" value="C:microtubule"/>
    <property type="evidence" value="ECO:0007669"/>
    <property type="project" value="UniProtKB-KW"/>
</dbReference>
<comment type="caution">
    <text evidence="11">The sequence shown here is derived from an EMBL/GenBank/DDBJ whole genome shotgun (WGS) entry which is preliminary data.</text>
</comment>
<feature type="compositionally biased region" description="Low complexity" evidence="9">
    <location>
        <begin position="42"/>
        <end position="51"/>
    </location>
</feature>
<keyword evidence="2" id="KW-0493">Microtubule</keyword>
<feature type="domain" description="Kinesin motor" evidence="10">
    <location>
        <begin position="515"/>
        <end position="841"/>
    </location>
</feature>
<keyword evidence="6 7" id="KW-0505">Motor protein</keyword>
<proteinExistence type="inferred from homology"/>
<dbReference type="PRINTS" id="PR00380">
    <property type="entry name" value="KINESINHEAVY"/>
</dbReference>
<dbReference type="PROSITE" id="PS00411">
    <property type="entry name" value="KINESIN_MOTOR_1"/>
    <property type="match status" value="1"/>
</dbReference>
<protein>
    <submittedName>
        <fullName evidence="11">MALECTIN DOMAIN KINESIN 1</fullName>
    </submittedName>
</protein>
<dbReference type="InterPro" id="IPR027417">
    <property type="entry name" value="P-loop_NTPase"/>
</dbReference>
<feature type="binding site" evidence="7">
    <location>
        <begin position="598"/>
        <end position="605"/>
    </location>
    <ligand>
        <name>ATP</name>
        <dbReference type="ChEBI" id="CHEBI:30616"/>
    </ligand>
</feature>
<dbReference type="PROSITE" id="PS50067">
    <property type="entry name" value="KINESIN_MOTOR_2"/>
    <property type="match status" value="1"/>
</dbReference>
<dbReference type="SMART" id="SM00129">
    <property type="entry name" value="KISc"/>
    <property type="match status" value="1"/>
</dbReference>
<dbReference type="InterPro" id="IPR019821">
    <property type="entry name" value="Kinesin_motor_CS"/>
</dbReference>
<dbReference type="AlphaFoldDB" id="A0A9W7J8L6"/>
<dbReference type="CDD" id="cd01366">
    <property type="entry name" value="KISc_C_terminal"/>
    <property type="match status" value="1"/>
</dbReference>
<evidence type="ECO:0000313" key="11">
    <source>
        <dbReference type="EMBL" id="GMJ09976.1"/>
    </source>
</evidence>
<feature type="region of interest" description="Disordered" evidence="9">
    <location>
        <begin position="923"/>
        <end position="967"/>
    </location>
</feature>
<dbReference type="GO" id="GO:0005524">
    <property type="term" value="F:ATP binding"/>
    <property type="evidence" value="ECO:0007669"/>
    <property type="project" value="UniProtKB-UniRule"/>
</dbReference>
<organism evidence="11 12">
    <name type="scientific">Hibiscus trionum</name>
    <name type="common">Flower of an hour</name>
    <dbReference type="NCBI Taxonomy" id="183268"/>
    <lineage>
        <taxon>Eukaryota</taxon>
        <taxon>Viridiplantae</taxon>
        <taxon>Streptophyta</taxon>
        <taxon>Embryophyta</taxon>
        <taxon>Tracheophyta</taxon>
        <taxon>Spermatophyta</taxon>
        <taxon>Magnoliopsida</taxon>
        <taxon>eudicotyledons</taxon>
        <taxon>Gunneridae</taxon>
        <taxon>Pentapetalae</taxon>
        <taxon>rosids</taxon>
        <taxon>malvids</taxon>
        <taxon>Malvales</taxon>
        <taxon>Malvaceae</taxon>
        <taxon>Malvoideae</taxon>
        <taxon>Hibiscus</taxon>
    </lineage>
</organism>
<evidence type="ECO:0000256" key="9">
    <source>
        <dbReference type="SAM" id="MobiDB-lite"/>
    </source>
</evidence>
<dbReference type="EMBL" id="BSYR01000056">
    <property type="protein sequence ID" value="GMJ09976.1"/>
    <property type="molecule type" value="Genomic_DNA"/>
</dbReference>
<dbReference type="GO" id="GO:0007018">
    <property type="term" value="P:microtubule-based movement"/>
    <property type="evidence" value="ECO:0007669"/>
    <property type="project" value="InterPro"/>
</dbReference>
<evidence type="ECO:0000256" key="5">
    <source>
        <dbReference type="ARBA" id="ARBA00023054"/>
    </source>
</evidence>
<feature type="region of interest" description="Disordered" evidence="9">
    <location>
        <begin position="39"/>
        <end position="71"/>
    </location>
</feature>
<dbReference type="Pfam" id="PF00225">
    <property type="entry name" value="Kinesin"/>
    <property type="match status" value="1"/>
</dbReference>
<evidence type="ECO:0000256" key="6">
    <source>
        <dbReference type="ARBA" id="ARBA00023175"/>
    </source>
</evidence>
<dbReference type="InterPro" id="IPR036961">
    <property type="entry name" value="Kinesin_motor_dom_sf"/>
</dbReference>
<dbReference type="Proteomes" id="UP001165190">
    <property type="component" value="Unassembled WGS sequence"/>
</dbReference>